<dbReference type="SUPFAM" id="SSF55729">
    <property type="entry name" value="Acyl-CoA N-acyltransferases (Nat)"/>
    <property type="match status" value="1"/>
</dbReference>
<dbReference type="RefSeq" id="WP_197160321.1">
    <property type="nucleotide sequence ID" value="NZ_JADZGI010000001.1"/>
</dbReference>
<evidence type="ECO:0000256" key="3">
    <source>
        <dbReference type="ARBA" id="ARBA00038502"/>
    </source>
</evidence>
<reference evidence="5" key="1">
    <citation type="submission" date="2020-11" db="EMBL/GenBank/DDBJ databases">
        <title>Novosphingobium aureum sp. nov., a marine bacterium isolated from sediment of a salt flat.</title>
        <authorList>
            <person name="Yoo Y."/>
            <person name="Kim J.-J."/>
        </authorList>
    </citation>
    <scope>NUCLEOTIDE SEQUENCE</scope>
    <source>
        <strain evidence="5">YJ-S2-02</strain>
    </source>
</reference>
<feature type="domain" description="N-acetyltransferase" evidence="4">
    <location>
        <begin position="8"/>
        <end position="169"/>
    </location>
</feature>
<evidence type="ECO:0000313" key="6">
    <source>
        <dbReference type="Proteomes" id="UP000617634"/>
    </source>
</evidence>
<dbReference type="GO" id="GO:0016747">
    <property type="term" value="F:acyltransferase activity, transferring groups other than amino-acyl groups"/>
    <property type="evidence" value="ECO:0007669"/>
    <property type="project" value="InterPro"/>
</dbReference>
<proteinExistence type="inferred from homology"/>
<dbReference type="PROSITE" id="PS51186">
    <property type="entry name" value="GNAT"/>
    <property type="match status" value="1"/>
</dbReference>
<evidence type="ECO:0000259" key="4">
    <source>
        <dbReference type="PROSITE" id="PS51186"/>
    </source>
</evidence>
<evidence type="ECO:0000256" key="1">
    <source>
        <dbReference type="ARBA" id="ARBA00022679"/>
    </source>
</evidence>
<dbReference type="EMBL" id="JADZGI010000001">
    <property type="protein sequence ID" value="MBH0111753.1"/>
    <property type="molecule type" value="Genomic_DNA"/>
</dbReference>
<name>A0A931HA15_9SPHN</name>
<sequence>MFIRSERLFLRPGWSEDRSELLALVAGRSHGPRLTADCVPYTEDDARRFLQATGEALLPRFLITLPGQGGAPIIGCIGLSHHRGEAELGYWIERELWGNGYGAEAARAVVSLARTLGHARVVASHFLENPGAAQVLHEAGFARTGRIAERRCLASGVLCSALEYAVSLVAGGPQGSGGCDDDALRAGRRRAA</sequence>
<dbReference type="AlphaFoldDB" id="A0A931HA15"/>
<protein>
    <submittedName>
        <fullName evidence="5">GNAT family N-acetyltransferase</fullName>
    </submittedName>
</protein>
<accession>A0A931HA15</accession>
<dbReference type="Proteomes" id="UP000617634">
    <property type="component" value="Unassembled WGS sequence"/>
</dbReference>
<dbReference type="Gene3D" id="3.40.630.30">
    <property type="match status" value="1"/>
</dbReference>
<dbReference type="Pfam" id="PF13302">
    <property type="entry name" value="Acetyltransf_3"/>
    <property type="match status" value="1"/>
</dbReference>
<evidence type="ECO:0000256" key="2">
    <source>
        <dbReference type="ARBA" id="ARBA00023315"/>
    </source>
</evidence>
<comment type="caution">
    <text evidence="5">The sequence shown here is derived from an EMBL/GenBank/DDBJ whole genome shotgun (WGS) entry which is preliminary data.</text>
</comment>
<dbReference type="PANTHER" id="PTHR43792">
    <property type="entry name" value="GNAT FAMILY, PUTATIVE (AFU_ORTHOLOGUE AFUA_3G00765)-RELATED-RELATED"/>
    <property type="match status" value="1"/>
</dbReference>
<gene>
    <name evidence="5" type="ORF">I5E68_02155</name>
</gene>
<evidence type="ECO:0000313" key="5">
    <source>
        <dbReference type="EMBL" id="MBH0111753.1"/>
    </source>
</evidence>
<dbReference type="InterPro" id="IPR000182">
    <property type="entry name" value="GNAT_dom"/>
</dbReference>
<keyword evidence="2" id="KW-0012">Acyltransferase</keyword>
<dbReference type="InterPro" id="IPR051531">
    <property type="entry name" value="N-acetyltransferase"/>
</dbReference>
<comment type="similarity">
    <text evidence="3">Belongs to the acetyltransferase family. RimJ subfamily.</text>
</comment>
<dbReference type="PANTHER" id="PTHR43792:SF8">
    <property type="entry name" value="[RIBOSOMAL PROTEIN US5]-ALANINE N-ACETYLTRANSFERASE"/>
    <property type="match status" value="1"/>
</dbReference>
<organism evidence="5 6">
    <name type="scientific">Novosphingobium aureum</name>
    <dbReference type="NCBI Taxonomy" id="2792964"/>
    <lineage>
        <taxon>Bacteria</taxon>
        <taxon>Pseudomonadati</taxon>
        <taxon>Pseudomonadota</taxon>
        <taxon>Alphaproteobacteria</taxon>
        <taxon>Sphingomonadales</taxon>
        <taxon>Sphingomonadaceae</taxon>
        <taxon>Novosphingobium</taxon>
    </lineage>
</organism>
<keyword evidence="1" id="KW-0808">Transferase</keyword>
<dbReference type="InterPro" id="IPR016181">
    <property type="entry name" value="Acyl_CoA_acyltransferase"/>
</dbReference>
<keyword evidence="6" id="KW-1185">Reference proteome</keyword>